<dbReference type="PANTHER" id="PTHR23301:SF0">
    <property type="entry name" value="CHITIN-BINDING TYPE-2 DOMAIN-CONTAINING PROTEIN-RELATED"/>
    <property type="match status" value="1"/>
</dbReference>
<evidence type="ECO:0000259" key="7">
    <source>
        <dbReference type="PROSITE" id="PS50940"/>
    </source>
</evidence>
<keyword evidence="5" id="KW-0325">Glycoprotein</keyword>
<keyword evidence="3" id="KW-0677">Repeat</keyword>
<evidence type="ECO:0000256" key="2">
    <source>
        <dbReference type="ARBA" id="ARBA00022729"/>
    </source>
</evidence>
<name>A0A0A1XL67_ZEUCU</name>
<dbReference type="AlphaFoldDB" id="A0A0A1XL67"/>
<feature type="domain" description="Chitin-binding type-2" evidence="7">
    <location>
        <begin position="295"/>
        <end position="351"/>
    </location>
</feature>
<dbReference type="PROSITE" id="PS50940">
    <property type="entry name" value="CHIT_BIND_II"/>
    <property type="match status" value="5"/>
</dbReference>
<dbReference type="InterPro" id="IPR051940">
    <property type="entry name" value="Chitin_bind-dev_reg"/>
</dbReference>
<dbReference type="Gene3D" id="2.170.140.10">
    <property type="entry name" value="Chitin binding domain"/>
    <property type="match status" value="5"/>
</dbReference>
<evidence type="ECO:0000313" key="8">
    <source>
        <dbReference type="EMBL" id="JAD11630.1"/>
    </source>
</evidence>
<feature type="domain" description="Chitin-binding type-2" evidence="7">
    <location>
        <begin position="159"/>
        <end position="217"/>
    </location>
</feature>
<feature type="chain" id="PRO_5001983866" evidence="6">
    <location>
        <begin position="20"/>
        <end position="351"/>
    </location>
</feature>
<evidence type="ECO:0000256" key="1">
    <source>
        <dbReference type="ARBA" id="ARBA00022669"/>
    </source>
</evidence>
<dbReference type="GO" id="GO:0008061">
    <property type="term" value="F:chitin binding"/>
    <property type="evidence" value="ECO:0007669"/>
    <property type="project" value="UniProtKB-KW"/>
</dbReference>
<feature type="domain" description="Chitin-binding type-2" evidence="7">
    <location>
        <begin position="226"/>
        <end position="292"/>
    </location>
</feature>
<evidence type="ECO:0000256" key="3">
    <source>
        <dbReference type="ARBA" id="ARBA00022737"/>
    </source>
</evidence>
<protein>
    <submittedName>
        <fullName evidence="8">Peritrophin-48</fullName>
    </submittedName>
</protein>
<accession>A0A0A1XL67</accession>
<feature type="domain" description="Chitin-binding type-2" evidence="7">
    <location>
        <begin position="94"/>
        <end position="151"/>
    </location>
</feature>
<gene>
    <name evidence="8" type="primary">PE48A_0</name>
    <name evidence="8" type="ORF">g.845</name>
</gene>
<dbReference type="PANTHER" id="PTHR23301">
    <property type="entry name" value="CHITIN BINDING PERITROPHIN-A"/>
    <property type="match status" value="1"/>
</dbReference>
<keyword evidence="4" id="KW-1015">Disulfide bond</keyword>
<evidence type="ECO:0000256" key="6">
    <source>
        <dbReference type="SAM" id="SignalP"/>
    </source>
</evidence>
<proteinExistence type="predicted"/>
<dbReference type="GeneID" id="105209710"/>
<dbReference type="SUPFAM" id="SSF57625">
    <property type="entry name" value="Invertebrate chitin-binding proteins"/>
    <property type="match status" value="5"/>
</dbReference>
<feature type="domain" description="Chitin-binding type-2" evidence="7">
    <location>
        <begin position="27"/>
        <end position="88"/>
    </location>
</feature>
<evidence type="ECO:0000256" key="4">
    <source>
        <dbReference type="ARBA" id="ARBA00023157"/>
    </source>
</evidence>
<dbReference type="InterPro" id="IPR002557">
    <property type="entry name" value="Chitin-bd_dom"/>
</dbReference>
<evidence type="ECO:0000256" key="5">
    <source>
        <dbReference type="ARBA" id="ARBA00023180"/>
    </source>
</evidence>
<dbReference type="GO" id="GO:0005576">
    <property type="term" value="C:extracellular region"/>
    <property type="evidence" value="ECO:0007669"/>
    <property type="project" value="InterPro"/>
</dbReference>
<keyword evidence="2 6" id="KW-0732">Signal</keyword>
<dbReference type="EMBL" id="GBXI01002662">
    <property type="protein sequence ID" value="JAD11630.1"/>
    <property type="molecule type" value="Transcribed_RNA"/>
</dbReference>
<reference evidence="8" key="1">
    <citation type="submission" date="2014-11" db="EMBL/GenBank/DDBJ databases">
        <authorList>
            <person name="Geib S."/>
        </authorList>
    </citation>
    <scope>NUCLEOTIDE SEQUENCE</scope>
</reference>
<sequence>MFKSPFFAALCFIFASSYAEQSEPSVKEICKLVAPGTTIIYPNTCDKWVRCPSSFSAEDYEEGSCVFGLYFNKDTGRCESIENVICPYASAETSNRCASKEDGTFLAHPDNCSGYIFCSKGKEMQSTCPFGLIFHPGKASCVYVNEYKCPIKQSAAKANPICKAVPKGLLLANVNDCTKYYKCDEGSQLNSLQCNEGEAYNYSTKECVSRNQVICHPSAPQLEPEIDVCGSENNTVVGYIADKESCSYYYICAERKDGKPDRKPMHLKCPNGYFFDSKTWSCRDRVNVKCYLDRCEGMGNKYVNVIGDCTSYAHCKNGVTLNNGKCKSGLFFDERSQICTQDIITYAACSP</sequence>
<organism evidence="8">
    <name type="scientific">Zeugodacus cucurbitae</name>
    <name type="common">Melon fruit fly</name>
    <name type="synonym">Bactrocera cucurbitae</name>
    <dbReference type="NCBI Taxonomy" id="28588"/>
    <lineage>
        <taxon>Eukaryota</taxon>
        <taxon>Metazoa</taxon>
        <taxon>Ecdysozoa</taxon>
        <taxon>Arthropoda</taxon>
        <taxon>Hexapoda</taxon>
        <taxon>Insecta</taxon>
        <taxon>Pterygota</taxon>
        <taxon>Neoptera</taxon>
        <taxon>Endopterygota</taxon>
        <taxon>Diptera</taxon>
        <taxon>Brachycera</taxon>
        <taxon>Muscomorpha</taxon>
        <taxon>Tephritoidea</taxon>
        <taxon>Tephritidae</taxon>
        <taxon>Zeugodacus</taxon>
        <taxon>Zeugodacus</taxon>
    </lineage>
</organism>
<dbReference type="Pfam" id="PF01607">
    <property type="entry name" value="CBM_14"/>
    <property type="match status" value="5"/>
</dbReference>
<dbReference type="SMART" id="SM00494">
    <property type="entry name" value="ChtBD2"/>
    <property type="match status" value="5"/>
</dbReference>
<reference evidence="8" key="2">
    <citation type="journal article" date="2015" name="Gigascience">
        <title>Reconstructing a comprehensive transcriptome assembly of a white-pupal translocated strain of the pest fruit fly Bactrocera cucurbitae.</title>
        <authorList>
            <person name="Sim S.B."/>
            <person name="Calla B."/>
            <person name="Hall B."/>
            <person name="DeRego T."/>
            <person name="Geib S.M."/>
        </authorList>
    </citation>
    <scope>NUCLEOTIDE SEQUENCE</scope>
</reference>
<dbReference type="OrthoDB" id="6020543at2759"/>
<feature type="signal peptide" evidence="6">
    <location>
        <begin position="1"/>
        <end position="19"/>
    </location>
</feature>
<keyword evidence="1" id="KW-0147">Chitin-binding</keyword>
<dbReference type="InterPro" id="IPR036508">
    <property type="entry name" value="Chitin-bd_dom_sf"/>
</dbReference>